<dbReference type="EMBL" id="JACBZR010000001">
    <property type="protein sequence ID" value="NYI77473.1"/>
    <property type="molecule type" value="Genomic_DNA"/>
</dbReference>
<accession>A0A7Z0DLA3</accession>
<dbReference type="RefSeq" id="WP_179657956.1">
    <property type="nucleotide sequence ID" value="NZ_JACBZR010000001.1"/>
</dbReference>
<keyword evidence="2" id="KW-1185">Reference proteome</keyword>
<dbReference type="SUPFAM" id="SSF81301">
    <property type="entry name" value="Nucleotidyltransferase"/>
    <property type="match status" value="1"/>
</dbReference>
<evidence type="ECO:0000313" key="1">
    <source>
        <dbReference type="EMBL" id="NYI77473.1"/>
    </source>
</evidence>
<name>A0A7Z0DLA3_9ACTN</name>
<dbReference type="Gene3D" id="3.30.460.40">
    <property type="match status" value="1"/>
</dbReference>
<dbReference type="InterPro" id="IPR039498">
    <property type="entry name" value="NTP_transf_5"/>
</dbReference>
<gene>
    <name evidence="1" type="ORF">BJ988_002121</name>
</gene>
<proteinExistence type="predicted"/>
<reference evidence="1 2" key="1">
    <citation type="submission" date="2020-07" db="EMBL/GenBank/DDBJ databases">
        <title>Sequencing the genomes of 1000 actinobacteria strains.</title>
        <authorList>
            <person name="Klenk H.-P."/>
        </authorList>
    </citation>
    <scope>NUCLEOTIDE SEQUENCE [LARGE SCALE GENOMIC DNA]</scope>
    <source>
        <strain evidence="1 2">DSM 26487</strain>
    </source>
</reference>
<dbReference type="Pfam" id="PF14907">
    <property type="entry name" value="NTP_transf_5"/>
    <property type="match status" value="1"/>
</dbReference>
<sequence>MSRTDVLGEEFQRQREVLKRVGATLKAAEIPFALAGGYAVWTRGGPESTHDVDFVLPRSLAEKAVQVLLENGMDAVAAPEDWLVKVGRDTVVVDLIHRLPTGPVDEDLLGRCDELPVDSVTMPVMSATDLIVSRMLALSEHACDLSPILGCGRALREQIDWRLVRQEAKRSPFAQSAVGLLDALDIAGGGGDA</sequence>
<dbReference type="InterPro" id="IPR043519">
    <property type="entry name" value="NT_sf"/>
</dbReference>
<dbReference type="AlphaFoldDB" id="A0A7Z0DLA3"/>
<evidence type="ECO:0008006" key="3">
    <source>
        <dbReference type="Google" id="ProtNLM"/>
    </source>
</evidence>
<evidence type="ECO:0000313" key="2">
    <source>
        <dbReference type="Proteomes" id="UP000564496"/>
    </source>
</evidence>
<dbReference type="Proteomes" id="UP000564496">
    <property type="component" value="Unassembled WGS sequence"/>
</dbReference>
<organism evidence="1 2">
    <name type="scientific">Nocardioides panzhihuensis</name>
    <dbReference type="NCBI Taxonomy" id="860243"/>
    <lineage>
        <taxon>Bacteria</taxon>
        <taxon>Bacillati</taxon>
        <taxon>Actinomycetota</taxon>
        <taxon>Actinomycetes</taxon>
        <taxon>Propionibacteriales</taxon>
        <taxon>Nocardioidaceae</taxon>
        <taxon>Nocardioides</taxon>
    </lineage>
</organism>
<protein>
    <recommendedName>
        <fullName evidence="3">Nucleotidyltransferase family protein</fullName>
    </recommendedName>
</protein>
<comment type="caution">
    <text evidence="1">The sequence shown here is derived from an EMBL/GenBank/DDBJ whole genome shotgun (WGS) entry which is preliminary data.</text>
</comment>